<protein>
    <submittedName>
        <fullName evidence="2">WAK_assoc domain-containing protein</fullName>
    </submittedName>
</protein>
<reference evidence="2" key="1">
    <citation type="submission" date="2016-11" db="UniProtKB">
        <authorList>
            <consortium name="WormBaseParasite"/>
        </authorList>
    </citation>
    <scope>IDENTIFICATION</scope>
</reference>
<proteinExistence type="predicted"/>
<dbReference type="AlphaFoldDB" id="A0A1I7WRJ5"/>
<organism evidence="1 2">
    <name type="scientific">Heterorhabditis bacteriophora</name>
    <name type="common">Entomopathogenic nematode worm</name>
    <dbReference type="NCBI Taxonomy" id="37862"/>
    <lineage>
        <taxon>Eukaryota</taxon>
        <taxon>Metazoa</taxon>
        <taxon>Ecdysozoa</taxon>
        <taxon>Nematoda</taxon>
        <taxon>Chromadorea</taxon>
        <taxon>Rhabditida</taxon>
        <taxon>Rhabditina</taxon>
        <taxon>Rhabditomorpha</taxon>
        <taxon>Strongyloidea</taxon>
        <taxon>Heterorhabditidae</taxon>
        <taxon>Heterorhabditis</taxon>
    </lineage>
</organism>
<accession>A0A1I7WRJ5</accession>
<evidence type="ECO:0000313" key="1">
    <source>
        <dbReference type="Proteomes" id="UP000095283"/>
    </source>
</evidence>
<name>A0A1I7WRJ5_HETBA</name>
<sequence length="157" mass="17620">MDDLLAVEGASQGEEFVLVRSVCNFSSITDHTHDQDSSTRPCIMRLFLLNICNLRCYTPFDSFTGIFSFFQPYLLTYCSVYSSIGFNVLQEQCTDCGGIQCRTLYLCTSSTKLPPNLHWTNVSTGNNDMVGRWRKGRECTGELECVNLKGIAVVEGR</sequence>
<dbReference type="WBParaSite" id="Hba_07801">
    <property type="protein sequence ID" value="Hba_07801"/>
    <property type="gene ID" value="Hba_07801"/>
</dbReference>
<keyword evidence="1" id="KW-1185">Reference proteome</keyword>
<evidence type="ECO:0000313" key="2">
    <source>
        <dbReference type="WBParaSite" id="Hba_07801"/>
    </source>
</evidence>
<dbReference type="Proteomes" id="UP000095283">
    <property type="component" value="Unplaced"/>
</dbReference>